<proteinExistence type="predicted"/>
<name>A0AAV2LQG6_KNICA</name>
<gene>
    <name evidence="1" type="ORF">KC01_LOCUS32068</name>
</gene>
<dbReference type="EMBL" id="OZ035826">
    <property type="protein sequence ID" value="CAL1604577.1"/>
    <property type="molecule type" value="Genomic_DNA"/>
</dbReference>
<reference evidence="1 2" key="1">
    <citation type="submission" date="2024-04" db="EMBL/GenBank/DDBJ databases">
        <authorList>
            <person name="Waldvogel A.-M."/>
            <person name="Schoenle A."/>
        </authorList>
    </citation>
    <scope>NUCLEOTIDE SEQUENCE [LARGE SCALE GENOMIC DNA]</scope>
</reference>
<organism evidence="1 2">
    <name type="scientific">Knipowitschia caucasica</name>
    <name type="common">Caucasian dwarf goby</name>
    <name type="synonym">Pomatoschistus caucasicus</name>
    <dbReference type="NCBI Taxonomy" id="637954"/>
    <lineage>
        <taxon>Eukaryota</taxon>
        <taxon>Metazoa</taxon>
        <taxon>Chordata</taxon>
        <taxon>Craniata</taxon>
        <taxon>Vertebrata</taxon>
        <taxon>Euteleostomi</taxon>
        <taxon>Actinopterygii</taxon>
        <taxon>Neopterygii</taxon>
        <taxon>Teleostei</taxon>
        <taxon>Neoteleostei</taxon>
        <taxon>Acanthomorphata</taxon>
        <taxon>Gobiaria</taxon>
        <taxon>Gobiiformes</taxon>
        <taxon>Gobioidei</taxon>
        <taxon>Gobiidae</taxon>
        <taxon>Gobiinae</taxon>
        <taxon>Knipowitschia</taxon>
    </lineage>
</organism>
<dbReference type="AlphaFoldDB" id="A0AAV2LQG6"/>
<dbReference type="Proteomes" id="UP001497482">
    <property type="component" value="Chromosome 4"/>
</dbReference>
<keyword evidence="2" id="KW-1185">Reference proteome</keyword>
<protein>
    <submittedName>
        <fullName evidence="1">Uncharacterized protein</fullName>
    </submittedName>
</protein>
<sequence length="80" mass="8208">MCCCEEWEAVDVGGVGGWGGSALWCIEEAASAALASGDRPITVRESGATSVQCVRQGEGVRRGDGGKHGGRHVGGLYRGM</sequence>
<evidence type="ECO:0000313" key="2">
    <source>
        <dbReference type="Proteomes" id="UP001497482"/>
    </source>
</evidence>
<accession>A0AAV2LQG6</accession>
<evidence type="ECO:0000313" key="1">
    <source>
        <dbReference type="EMBL" id="CAL1604577.1"/>
    </source>
</evidence>